<dbReference type="EMBL" id="NCWU01000001">
    <property type="protein sequence ID" value="PAK87002.1"/>
    <property type="molecule type" value="Genomic_DNA"/>
</dbReference>
<evidence type="ECO:0000313" key="3">
    <source>
        <dbReference type="Proteomes" id="UP000216195"/>
    </source>
</evidence>
<dbReference type="InterPro" id="IPR006311">
    <property type="entry name" value="TAT_signal"/>
</dbReference>
<feature type="signal peptide" evidence="1">
    <location>
        <begin position="1"/>
        <end position="44"/>
    </location>
</feature>
<name>A0AAE5NJ90_9MICC</name>
<sequence length="324" mass="35828">MTITYSTQRNIMNTSKTLSRRTLAKGTAWAAPVVIASSAVPAYASSVPDCSWLATQNVVETSVSNEFSDNGNPNITVADWGNQGGAGVSYKFADTYDNGRNPYAVNTPVERNPYHDFTFTYRITEDLRSFKATPWINQATPVGEQNAKNNAVLDTQFNGVGYKVTGAQPIKQGTFGWGSFNYRNIDGMPSKNTGSYGCYEDRKFYPFSRSQARSVVEGSRWRGQLYLDFGPVSAGTIIKVTIRVYSLQEMSASYINQRYYNNNCNPTYNGGPKRWAGDNDQVGVVGEYSYALKDPRVAECSSSANKHAVPISGYWAFGGNWTRE</sequence>
<comment type="caution">
    <text evidence="2">The sequence shown here is derived from an EMBL/GenBank/DDBJ whole genome shotgun (WGS) entry which is preliminary data.</text>
</comment>
<evidence type="ECO:0000313" key="2">
    <source>
        <dbReference type="EMBL" id="PAK87002.1"/>
    </source>
</evidence>
<organism evidence="2 3">
    <name type="scientific">Rothia dentocariosa</name>
    <dbReference type="NCBI Taxonomy" id="2047"/>
    <lineage>
        <taxon>Bacteria</taxon>
        <taxon>Bacillati</taxon>
        <taxon>Actinomycetota</taxon>
        <taxon>Actinomycetes</taxon>
        <taxon>Micrococcales</taxon>
        <taxon>Micrococcaceae</taxon>
        <taxon>Rothia</taxon>
    </lineage>
</organism>
<dbReference type="Proteomes" id="UP000216195">
    <property type="component" value="Unassembled WGS sequence"/>
</dbReference>
<accession>A0AAE5NJ90</accession>
<proteinExistence type="predicted"/>
<evidence type="ECO:0000256" key="1">
    <source>
        <dbReference type="SAM" id="SignalP"/>
    </source>
</evidence>
<gene>
    <name evidence="2" type="ORF">B8W87_01360</name>
</gene>
<dbReference type="AlphaFoldDB" id="A0AAE5NJ90"/>
<reference evidence="2 3" key="1">
    <citation type="submission" date="2017-04" db="EMBL/GenBank/DDBJ databases">
        <title>Kefir bacterial isolates.</title>
        <authorList>
            <person name="Kim Y."/>
            <person name="Blasche S."/>
            <person name="Patil K.R."/>
        </authorList>
    </citation>
    <scope>NUCLEOTIDE SEQUENCE [LARGE SCALE GENOMIC DNA]</scope>
    <source>
        <strain evidence="2 3">OG2-1</strain>
    </source>
</reference>
<feature type="chain" id="PRO_5041957777" description="Tat pathway signal sequence domain protein" evidence="1">
    <location>
        <begin position="45"/>
        <end position="324"/>
    </location>
</feature>
<dbReference type="PROSITE" id="PS51318">
    <property type="entry name" value="TAT"/>
    <property type="match status" value="1"/>
</dbReference>
<protein>
    <recommendedName>
        <fullName evidence="4">Tat pathway signal sequence domain protein</fullName>
    </recommendedName>
</protein>
<keyword evidence="1" id="KW-0732">Signal</keyword>
<evidence type="ECO:0008006" key="4">
    <source>
        <dbReference type="Google" id="ProtNLM"/>
    </source>
</evidence>